<evidence type="ECO:0000313" key="3">
    <source>
        <dbReference type="Proteomes" id="UP000048289"/>
    </source>
</evidence>
<dbReference type="AlphaFoldDB" id="A0A654TDH2"/>
<sequence>MDDDGRCDDAPVVAQQAAAAQYRAELLGDSPGMEVAVVAFGGLGSYLVFGNRVGRAADDLADPDGVVDNDVAWRIRRRTREQRQQRAWRRRWQKPVIVAGEDDRQGFRPLRESRGENLGDHAAHRRPDDVRVLDVEVIEQRRGVGGHVFQRVGSLAGQTEPGPDQPRGQWLSRAVALGLGGQADIAVVVADDAQALRDEPRAEVGPPQQHLGAQAHDQQHRRVVEVTHVLVVQLHITGDRGAATDVHRDLA</sequence>
<name>A0A654TDH2_MYCTX</name>
<feature type="region of interest" description="Disordered" evidence="1">
    <location>
        <begin position="200"/>
        <end position="219"/>
    </location>
</feature>
<dbReference type="Proteomes" id="UP000048289">
    <property type="component" value="Unassembled WGS sequence"/>
</dbReference>
<dbReference type="EMBL" id="CFOE01000625">
    <property type="protein sequence ID" value="CFE43968.1"/>
    <property type="molecule type" value="Genomic_DNA"/>
</dbReference>
<protein>
    <submittedName>
        <fullName evidence="2">Uncharacterized protein</fullName>
    </submittedName>
</protein>
<accession>A0A654TDH2</accession>
<evidence type="ECO:0000313" key="2">
    <source>
        <dbReference type="EMBL" id="CFE43968.1"/>
    </source>
</evidence>
<proteinExistence type="predicted"/>
<organism evidence="2 3">
    <name type="scientific">Mycobacterium tuberculosis</name>
    <dbReference type="NCBI Taxonomy" id="1773"/>
    <lineage>
        <taxon>Bacteria</taxon>
        <taxon>Bacillati</taxon>
        <taxon>Actinomycetota</taxon>
        <taxon>Actinomycetes</taxon>
        <taxon>Mycobacteriales</taxon>
        <taxon>Mycobacteriaceae</taxon>
        <taxon>Mycobacterium</taxon>
        <taxon>Mycobacterium tuberculosis complex</taxon>
    </lineage>
</organism>
<reference evidence="2 3" key="1">
    <citation type="submission" date="2015-03" db="EMBL/GenBank/DDBJ databases">
        <authorList>
            <consortium name="Pathogen Informatics"/>
        </authorList>
    </citation>
    <scope>NUCLEOTIDE SEQUENCE [LARGE SCALE GENOMIC DNA]</scope>
    <source>
        <strain evidence="2 3">G09901357</strain>
    </source>
</reference>
<gene>
    <name evidence="2" type="ORF">ERS007681_03531</name>
</gene>
<evidence type="ECO:0000256" key="1">
    <source>
        <dbReference type="SAM" id="MobiDB-lite"/>
    </source>
</evidence>